<dbReference type="Gene3D" id="1.20.1270.60">
    <property type="entry name" value="Arfaptin homology (AH) domain/BAR domain"/>
    <property type="match status" value="1"/>
</dbReference>
<dbReference type="GO" id="GO:0043332">
    <property type="term" value="C:mating projection tip"/>
    <property type="evidence" value="ECO:0007669"/>
    <property type="project" value="TreeGrafter"/>
</dbReference>
<dbReference type="GO" id="GO:0031097">
    <property type="term" value="C:medial cortex"/>
    <property type="evidence" value="ECO:0007669"/>
    <property type="project" value="TreeGrafter"/>
</dbReference>
<dbReference type="PANTHER" id="PTHR47174:SF1">
    <property type="entry name" value="REDUCED VIABILITY UPON STARVATION PROTEIN 167"/>
    <property type="match status" value="1"/>
</dbReference>
<evidence type="ECO:0000256" key="2">
    <source>
        <dbReference type="PROSITE-ProRule" id="PRU00192"/>
    </source>
</evidence>
<feature type="compositionally biased region" description="Polar residues" evidence="3">
    <location>
        <begin position="989"/>
        <end position="998"/>
    </location>
</feature>
<dbReference type="GO" id="GO:0097320">
    <property type="term" value="P:plasma membrane tubulation"/>
    <property type="evidence" value="ECO:0007669"/>
    <property type="project" value="TreeGrafter"/>
</dbReference>
<organism evidence="7 8">
    <name type="scientific">Scheffersomyces spartinae</name>
    <dbReference type="NCBI Taxonomy" id="45513"/>
    <lineage>
        <taxon>Eukaryota</taxon>
        <taxon>Fungi</taxon>
        <taxon>Dikarya</taxon>
        <taxon>Ascomycota</taxon>
        <taxon>Saccharomycotina</taxon>
        <taxon>Pichiomycetes</taxon>
        <taxon>Debaryomycetaceae</taxon>
        <taxon>Scheffersomyces</taxon>
    </lineage>
</organism>
<dbReference type="GO" id="GO:0008289">
    <property type="term" value="F:lipid binding"/>
    <property type="evidence" value="ECO:0007669"/>
    <property type="project" value="TreeGrafter"/>
</dbReference>
<evidence type="ECO:0000256" key="1">
    <source>
        <dbReference type="ARBA" id="ARBA00022443"/>
    </source>
</evidence>
<dbReference type="GO" id="GO:0006897">
    <property type="term" value="P:endocytosis"/>
    <property type="evidence" value="ECO:0007669"/>
    <property type="project" value="InterPro"/>
</dbReference>
<feature type="compositionally biased region" description="Low complexity" evidence="3">
    <location>
        <begin position="702"/>
        <end position="719"/>
    </location>
</feature>
<feature type="domain" description="BAR" evidence="6">
    <location>
        <begin position="17"/>
        <end position="254"/>
    </location>
</feature>
<dbReference type="CDD" id="cd07599">
    <property type="entry name" value="BAR_Rvs167p"/>
    <property type="match status" value="1"/>
</dbReference>
<feature type="region of interest" description="Disordered" evidence="3">
    <location>
        <begin position="800"/>
        <end position="845"/>
    </location>
</feature>
<feature type="domain" description="Rho-GAP" evidence="5">
    <location>
        <begin position="562"/>
        <end position="942"/>
    </location>
</feature>
<evidence type="ECO:0000256" key="3">
    <source>
        <dbReference type="SAM" id="MobiDB-lite"/>
    </source>
</evidence>
<name>A0A9P8AKB2_9ASCO</name>
<dbReference type="InterPro" id="IPR000198">
    <property type="entry name" value="RhoGAP_dom"/>
</dbReference>
<dbReference type="PROSITE" id="PS51021">
    <property type="entry name" value="BAR"/>
    <property type="match status" value="1"/>
</dbReference>
<evidence type="ECO:0000259" key="4">
    <source>
        <dbReference type="PROSITE" id="PS50002"/>
    </source>
</evidence>
<feature type="compositionally biased region" description="Polar residues" evidence="3">
    <location>
        <begin position="800"/>
        <end position="831"/>
    </location>
</feature>
<evidence type="ECO:0000313" key="7">
    <source>
        <dbReference type="EMBL" id="KAG7195663.1"/>
    </source>
</evidence>
<dbReference type="AlphaFoldDB" id="A0A9P8AKB2"/>
<dbReference type="GO" id="GO:0051666">
    <property type="term" value="P:actin cortical patch localization"/>
    <property type="evidence" value="ECO:0007669"/>
    <property type="project" value="InterPro"/>
</dbReference>
<gene>
    <name evidence="7" type="ORF">KQ657_003433</name>
</gene>
<sequence length="1211" mass="132513">MSFKGFKKTIVRAPQSIRQKMNMGEITQDAVYMDAERRFKELEVETKKLSDESKRYFSAVNGMLDFQIDFSKAIEEIYKPISGRLSDPNSTVQEDNPEGIKASEGYREVVKALKEELKPDLELIEKRIVHPAQELLDVISSIRKMATKRDHKQVDLDRHKRNYKKYADKKERTAKDEEKMYNAEAEVQIATQEYDYYNDMMKQELPILFQMQNDFIRPLFVSFYYMQLNIFYTLYTRMEELKIPYFELNLDIVEAYTLKKGNIEEQTDAIGITHFKVGHAKLKLEMTKRRYAAQGVAVGGAEGGEAAPAYGQYGQYGQAGGVPPAKPGAPAYGQYGQYGAAGGEAAAAPPPYSSGTVVSPVSATPTYGSYGSQPSTATAYGAPVPAAVALPTVASPAVPGAEICTALYDYTAQAQGDLTFPAGAKIEIVQRTADANGWWTGRYNGQTGVFPGQVGNVQPQAEGIGEADAITSPTALETGSTPMVVSSPSHLTLSHHSDFLRPLLHHKSRSSNNVHPSHAPHGSTLLGARDRARSNSNVSLKQSIDSFVALNYHDENSKYFGVPLEDAINQAAAKISILAGAGSGADTDSNGIQYGKIPIVVAKCGVFLKKKGLTVEGIFRVGGSSKRIKELQSIFNSPPDFGKKLSWEGYNVHDAASILRRYLNALPEPLIPLAFYQEFRMPLLNRPRVINYLKFKAENPKRTPSTSSPTKGGTSKPSGVSGSSDFSHGHNTTQHSPNSLPSNNAAGSSLPSETLSDRDYRLEKALENEVIESMIPKSPHLTSITSKEAPILPNLDQIAGSSTQAHSNSKAMDRSMTTTPDSANSKDSTPKPTEGGSKHSRSLLHQKRKYKKLTKDVHDAIDDYTHLVEQLPILSKQLLFYILDLLAMVQNHSSENRMPSRNLAAIFQPSILSHPNHDMDPEEYALSQYVVEFLIQYAYRLLPNEEHKKVPPKESIPLEAPDPIVPTSSAQTAETFVPLITFGGAEDPGTTTEVTTPNRKPKAPTSVIPKTPSDDQSVDSLTPEKVILSDTTKADAPSTLAVSKTPASYRPHSKSLPVNSNDEDLVVYQTPSALPSERNVIDSDIGMTDDSSDDEGEGNPSSPHDVAQKLSDMKLSKSEPLADKDQDQELLENEFDFGEPTDDIVGNDDTKPTRDVTKEVVDTSVHPSPTLDDNQEPECEILESTTPPIKNGGDAGINNSPQIIVSEFSKD</sequence>
<feature type="compositionally biased region" description="Polar residues" evidence="3">
    <location>
        <begin position="720"/>
        <end position="754"/>
    </location>
</feature>
<feature type="domain" description="SH3" evidence="4">
    <location>
        <begin position="399"/>
        <end position="460"/>
    </location>
</feature>
<dbReference type="Gene3D" id="1.10.555.10">
    <property type="entry name" value="Rho GTPase activation protein"/>
    <property type="match status" value="2"/>
</dbReference>
<dbReference type="RefSeq" id="XP_043051208.1">
    <property type="nucleotide sequence ID" value="XM_043194156.1"/>
</dbReference>
<dbReference type="InterPro" id="IPR046982">
    <property type="entry name" value="BIN3/RVS161-like"/>
</dbReference>
<dbReference type="PROSITE" id="PS50002">
    <property type="entry name" value="SH3"/>
    <property type="match status" value="1"/>
</dbReference>
<proteinExistence type="predicted"/>
<keyword evidence="1 2" id="KW-0728">SH3 domain</keyword>
<dbReference type="GO" id="GO:1990528">
    <property type="term" value="C:Rvs161p-Rvs167p complex"/>
    <property type="evidence" value="ECO:0007669"/>
    <property type="project" value="TreeGrafter"/>
</dbReference>
<dbReference type="OrthoDB" id="2159336at2759"/>
<feature type="compositionally biased region" description="Acidic residues" evidence="3">
    <location>
        <begin position="1128"/>
        <end position="1146"/>
    </location>
</feature>
<dbReference type="SMART" id="SM00326">
    <property type="entry name" value="SH3"/>
    <property type="match status" value="1"/>
</dbReference>
<dbReference type="Pfam" id="PF03114">
    <property type="entry name" value="BAR"/>
    <property type="match status" value="1"/>
</dbReference>
<comment type="caution">
    <text evidence="7">The sequence shown here is derived from an EMBL/GenBank/DDBJ whole genome shotgun (WGS) entry which is preliminary data.</text>
</comment>
<reference evidence="7" key="1">
    <citation type="submission" date="2021-03" db="EMBL/GenBank/DDBJ databases">
        <authorList>
            <person name="Palmer J.M."/>
        </authorList>
    </citation>
    <scope>NUCLEOTIDE SEQUENCE</scope>
    <source>
        <strain evidence="7">ARV_011</strain>
    </source>
</reference>
<protein>
    <submittedName>
        <fullName evidence="7">Uncharacterized protein</fullName>
    </submittedName>
</protein>
<dbReference type="Proteomes" id="UP000790833">
    <property type="component" value="Unassembled WGS sequence"/>
</dbReference>
<dbReference type="EMBL" id="JAHMUF010000003">
    <property type="protein sequence ID" value="KAG7195663.1"/>
    <property type="molecule type" value="Genomic_DNA"/>
</dbReference>
<feature type="region of interest" description="Disordered" evidence="3">
    <location>
        <begin position="699"/>
        <end position="755"/>
    </location>
</feature>
<feature type="compositionally biased region" description="Basic and acidic residues" evidence="3">
    <location>
        <begin position="1111"/>
        <end position="1127"/>
    </location>
</feature>
<dbReference type="InterPro" id="IPR036028">
    <property type="entry name" value="SH3-like_dom_sf"/>
</dbReference>
<dbReference type="InterPro" id="IPR008936">
    <property type="entry name" value="Rho_GTPase_activation_prot"/>
</dbReference>
<keyword evidence="8" id="KW-1185">Reference proteome</keyword>
<feature type="region of interest" description="Disordered" evidence="3">
    <location>
        <begin position="1037"/>
        <end position="1211"/>
    </location>
</feature>
<dbReference type="SMART" id="SM00324">
    <property type="entry name" value="RhoGAP"/>
    <property type="match status" value="1"/>
</dbReference>
<dbReference type="PROSITE" id="PS50238">
    <property type="entry name" value="RHOGAP"/>
    <property type="match status" value="1"/>
</dbReference>
<dbReference type="SUPFAM" id="SSF103657">
    <property type="entry name" value="BAR/IMD domain-like"/>
    <property type="match status" value="1"/>
</dbReference>
<dbReference type="InterPro" id="IPR027267">
    <property type="entry name" value="AH/BAR_dom_sf"/>
</dbReference>
<dbReference type="InterPro" id="IPR001452">
    <property type="entry name" value="SH3_domain"/>
</dbReference>
<evidence type="ECO:0000259" key="6">
    <source>
        <dbReference type="PROSITE" id="PS51021"/>
    </source>
</evidence>
<evidence type="ECO:0000259" key="5">
    <source>
        <dbReference type="PROSITE" id="PS50238"/>
    </source>
</evidence>
<dbReference type="Pfam" id="PF00620">
    <property type="entry name" value="RhoGAP"/>
    <property type="match status" value="2"/>
</dbReference>
<dbReference type="GO" id="GO:0007165">
    <property type="term" value="P:signal transduction"/>
    <property type="evidence" value="ECO:0007669"/>
    <property type="project" value="InterPro"/>
</dbReference>
<dbReference type="InterPro" id="IPR004148">
    <property type="entry name" value="BAR_dom"/>
</dbReference>
<dbReference type="Pfam" id="PF00018">
    <property type="entry name" value="SH3_1"/>
    <property type="match status" value="1"/>
</dbReference>
<dbReference type="Gene3D" id="2.30.30.40">
    <property type="entry name" value="SH3 Domains"/>
    <property type="match status" value="1"/>
</dbReference>
<dbReference type="GO" id="GO:0030479">
    <property type="term" value="C:actin cortical patch"/>
    <property type="evidence" value="ECO:0007669"/>
    <property type="project" value="TreeGrafter"/>
</dbReference>
<feature type="region of interest" description="Disordered" evidence="3">
    <location>
        <begin position="982"/>
        <end position="1022"/>
    </location>
</feature>
<feature type="compositionally biased region" description="Basic and acidic residues" evidence="3">
    <location>
        <begin position="1148"/>
        <end position="1161"/>
    </location>
</feature>
<accession>A0A9P8AKB2</accession>
<dbReference type="GeneID" id="66116807"/>
<dbReference type="SUPFAM" id="SSF48350">
    <property type="entry name" value="GTPase activation domain, GAP"/>
    <property type="match status" value="1"/>
</dbReference>
<dbReference type="FunFam" id="1.20.1270.60:FF:000048">
    <property type="entry name" value="BAR adaptor protein RVS167"/>
    <property type="match status" value="1"/>
</dbReference>
<dbReference type="SMART" id="SM00721">
    <property type="entry name" value="BAR"/>
    <property type="match status" value="1"/>
</dbReference>
<evidence type="ECO:0000313" key="8">
    <source>
        <dbReference type="Proteomes" id="UP000790833"/>
    </source>
</evidence>
<dbReference type="PANTHER" id="PTHR47174">
    <property type="entry name" value="BRIDGING INTEGRATOR 3"/>
    <property type="match status" value="1"/>
</dbReference>
<dbReference type="SUPFAM" id="SSF50044">
    <property type="entry name" value="SH3-domain"/>
    <property type="match status" value="1"/>
</dbReference>